<dbReference type="Proteomes" id="UP000693946">
    <property type="component" value="Linkage Group LG10"/>
</dbReference>
<comment type="caution">
    <text evidence="1">The sequence shown here is derived from an EMBL/GenBank/DDBJ whole genome shotgun (WGS) entry which is preliminary data.</text>
</comment>
<proteinExistence type="predicted"/>
<organism evidence="1 2">
    <name type="scientific">Solea senegalensis</name>
    <name type="common">Senegalese sole</name>
    <dbReference type="NCBI Taxonomy" id="28829"/>
    <lineage>
        <taxon>Eukaryota</taxon>
        <taxon>Metazoa</taxon>
        <taxon>Chordata</taxon>
        <taxon>Craniata</taxon>
        <taxon>Vertebrata</taxon>
        <taxon>Euteleostomi</taxon>
        <taxon>Actinopterygii</taxon>
        <taxon>Neopterygii</taxon>
        <taxon>Teleostei</taxon>
        <taxon>Neoteleostei</taxon>
        <taxon>Acanthomorphata</taxon>
        <taxon>Carangaria</taxon>
        <taxon>Pleuronectiformes</taxon>
        <taxon>Pleuronectoidei</taxon>
        <taxon>Soleidae</taxon>
        <taxon>Solea</taxon>
    </lineage>
</organism>
<sequence length="96" mass="11043">MFKFHGIQILPSGSKRADKMVKQIFIKYVASYQRVYVKMLTNSDKCKLWLPLKCKNLCVCEWGGSASGHADLPCETRRDEHLNYFLGSTMLNLILN</sequence>
<dbReference type="EMBL" id="JAGKHQ010000002">
    <property type="protein sequence ID" value="KAG7522226.1"/>
    <property type="molecule type" value="Genomic_DNA"/>
</dbReference>
<accession>A0AAV6SYY7</accession>
<keyword evidence="2" id="KW-1185">Reference proteome</keyword>
<gene>
    <name evidence="1" type="ORF">JOB18_016733</name>
</gene>
<reference evidence="1 2" key="1">
    <citation type="journal article" date="2021" name="Sci. Rep.">
        <title>Chromosome anchoring in Senegalese sole (Solea senegalensis) reveals sex-associated markers and genome rearrangements in flatfish.</title>
        <authorList>
            <person name="Guerrero-Cozar I."/>
            <person name="Gomez-Garrido J."/>
            <person name="Berbel C."/>
            <person name="Martinez-Blanch J.F."/>
            <person name="Alioto T."/>
            <person name="Claros M.G."/>
            <person name="Gagnaire P.A."/>
            <person name="Manchado M."/>
        </authorList>
    </citation>
    <scope>NUCLEOTIDE SEQUENCE [LARGE SCALE GENOMIC DNA]</scope>
    <source>
        <strain evidence="1">Sse05_10M</strain>
    </source>
</reference>
<protein>
    <submittedName>
        <fullName evidence="1">Uncharacterized protein</fullName>
    </submittedName>
</protein>
<dbReference type="AlphaFoldDB" id="A0AAV6SYY7"/>
<evidence type="ECO:0000313" key="1">
    <source>
        <dbReference type="EMBL" id="KAG7522226.1"/>
    </source>
</evidence>
<evidence type="ECO:0000313" key="2">
    <source>
        <dbReference type="Proteomes" id="UP000693946"/>
    </source>
</evidence>
<name>A0AAV6SYY7_SOLSE</name>